<feature type="transmembrane region" description="Helical" evidence="12">
    <location>
        <begin position="316"/>
        <end position="335"/>
    </location>
</feature>
<keyword evidence="4" id="KW-0479">Metal-binding</keyword>
<feature type="transmembrane region" description="Helical" evidence="12">
    <location>
        <begin position="100"/>
        <end position="119"/>
    </location>
</feature>
<dbReference type="GO" id="GO:0016653">
    <property type="term" value="F:oxidoreductase activity, acting on NAD(P)H, heme protein as acceptor"/>
    <property type="evidence" value="ECO:0007669"/>
    <property type="project" value="TreeGrafter"/>
</dbReference>
<feature type="transmembrane region" description="Helical" evidence="12">
    <location>
        <begin position="291"/>
        <end position="310"/>
    </location>
</feature>
<gene>
    <name evidence="13" type="ORF">HNP71_001971</name>
</gene>
<dbReference type="EMBL" id="JACHFJ010000009">
    <property type="protein sequence ID" value="MBB5373706.1"/>
    <property type="molecule type" value="Genomic_DNA"/>
</dbReference>
<sequence>MPQNTAASPQNRKLVATWLFVLAGMIWVMVGIGGYTRDSGSGLSIMDWDPIIGALPPMSADAWNKLFALYKTIPQYQLLHQGMDLDGFKQLFWPEYIHRLWGRLMGLVLLLPLVGFALTGRIEKRLIPWLALLFALGGLQGFIGWFMVSSGFFPNSTAVEPWRLSLHFFAAMFLLGAVLWTALTVQAPEPARPAGCKGLKRLTLAAFVLLLLAMFGGTFVSGIHGITAFDPANGIGTGQPPAGWPMSGIFTDTATIIFDHQLLATLATIAILAVTVQTIRHEPPAPVRDAAALIGLLVILQFVLGVTALVSQMIDIGVIHQMNAVLLLGGLLNLLHRLRGATA</sequence>
<feature type="transmembrane region" description="Helical" evidence="12">
    <location>
        <begin position="126"/>
        <end position="146"/>
    </location>
</feature>
<evidence type="ECO:0000313" key="13">
    <source>
        <dbReference type="EMBL" id="MBB5373706.1"/>
    </source>
</evidence>
<organism evidence="13 14">
    <name type="scientific">Acidocella aromatica</name>
    <dbReference type="NCBI Taxonomy" id="1303579"/>
    <lineage>
        <taxon>Bacteria</taxon>
        <taxon>Pseudomonadati</taxon>
        <taxon>Pseudomonadota</taxon>
        <taxon>Alphaproteobacteria</taxon>
        <taxon>Acetobacterales</taxon>
        <taxon>Acidocellaceae</taxon>
        <taxon>Acidocella</taxon>
    </lineage>
</organism>
<evidence type="ECO:0000256" key="8">
    <source>
        <dbReference type="ARBA" id="ARBA00023133"/>
    </source>
</evidence>
<evidence type="ECO:0000256" key="11">
    <source>
        <dbReference type="ARBA" id="ARBA00048044"/>
    </source>
</evidence>
<proteinExistence type="predicted"/>
<keyword evidence="8" id="KW-0350">Heme biosynthesis</keyword>
<evidence type="ECO:0000256" key="12">
    <source>
        <dbReference type="SAM" id="Phobius"/>
    </source>
</evidence>
<feature type="transmembrane region" description="Helical" evidence="12">
    <location>
        <begin position="204"/>
        <end position="226"/>
    </location>
</feature>
<feature type="transmembrane region" description="Helical" evidence="12">
    <location>
        <begin position="262"/>
        <end position="279"/>
    </location>
</feature>
<dbReference type="GO" id="GO:0120547">
    <property type="term" value="F:heme A synthase activity"/>
    <property type="evidence" value="ECO:0007669"/>
    <property type="project" value="UniProtKB-EC"/>
</dbReference>
<evidence type="ECO:0000313" key="14">
    <source>
        <dbReference type="Proteomes" id="UP000553706"/>
    </source>
</evidence>
<dbReference type="GO" id="GO:0006784">
    <property type="term" value="P:heme A biosynthetic process"/>
    <property type="evidence" value="ECO:0007669"/>
    <property type="project" value="InterPro"/>
</dbReference>
<dbReference type="Pfam" id="PF02628">
    <property type="entry name" value="COX15-CtaA"/>
    <property type="match status" value="1"/>
</dbReference>
<evidence type="ECO:0000256" key="7">
    <source>
        <dbReference type="ARBA" id="ARBA00023004"/>
    </source>
</evidence>
<keyword evidence="7" id="KW-0408">Iron</keyword>
<dbReference type="Proteomes" id="UP000553706">
    <property type="component" value="Unassembled WGS sequence"/>
</dbReference>
<comment type="pathway">
    <text evidence="10">Porphyrin-containing compound metabolism; heme A biosynthesis; heme A from heme O: step 1/1.</text>
</comment>
<name>A0A840VDC5_9PROT</name>
<evidence type="ECO:0000256" key="10">
    <source>
        <dbReference type="ARBA" id="ARBA00044501"/>
    </source>
</evidence>
<evidence type="ECO:0000256" key="3">
    <source>
        <dbReference type="ARBA" id="ARBA00022692"/>
    </source>
</evidence>
<dbReference type="AlphaFoldDB" id="A0A840VDC5"/>
<evidence type="ECO:0000256" key="5">
    <source>
        <dbReference type="ARBA" id="ARBA00022989"/>
    </source>
</evidence>
<dbReference type="PANTHER" id="PTHR23289">
    <property type="entry name" value="CYTOCHROME C OXIDASE ASSEMBLY PROTEIN COX15"/>
    <property type="match status" value="1"/>
</dbReference>
<dbReference type="RefSeq" id="WP_183266730.1">
    <property type="nucleotide sequence ID" value="NZ_JACHFJ010000009.1"/>
</dbReference>
<keyword evidence="9 12" id="KW-0472">Membrane</keyword>
<keyword evidence="5 12" id="KW-1133">Transmembrane helix</keyword>
<evidence type="ECO:0000256" key="6">
    <source>
        <dbReference type="ARBA" id="ARBA00023002"/>
    </source>
</evidence>
<comment type="subcellular location">
    <subcellularLocation>
        <location evidence="2">Membrane</location>
        <topology evidence="2">Multi-pass membrane protein</topology>
    </subcellularLocation>
</comment>
<feature type="transmembrane region" description="Helical" evidence="12">
    <location>
        <begin position="14"/>
        <end position="36"/>
    </location>
</feature>
<comment type="caution">
    <text evidence="13">The sequence shown here is derived from an EMBL/GenBank/DDBJ whole genome shotgun (WGS) entry which is preliminary data.</text>
</comment>
<evidence type="ECO:0000256" key="2">
    <source>
        <dbReference type="ARBA" id="ARBA00004141"/>
    </source>
</evidence>
<evidence type="ECO:0000256" key="9">
    <source>
        <dbReference type="ARBA" id="ARBA00023136"/>
    </source>
</evidence>
<keyword evidence="14" id="KW-1185">Reference proteome</keyword>
<dbReference type="PANTHER" id="PTHR23289:SF2">
    <property type="entry name" value="CYTOCHROME C OXIDASE ASSEMBLY PROTEIN COX15 HOMOLOG"/>
    <property type="match status" value="1"/>
</dbReference>
<keyword evidence="6" id="KW-0560">Oxidoreductase</keyword>
<feature type="transmembrane region" description="Helical" evidence="12">
    <location>
        <begin position="166"/>
        <end position="183"/>
    </location>
</feature>
<protein>
    <submittedName>
        <fullName evidence="13">Cytochrome c oxidase assembly protein subunit 15</fullName>
    </submittedName>
</protein>
<evidence type="ECO:0000256" key="4">
    <source>
        <dbReference type="ARBA" id="ARBA00022723"/>
    </source>
</evidence>
<accession>A0A840VDC5</accession>
<evidence type="ECO:0000256" key="1">
    <source>
        <dbReference type="ARBA" id="ARBA00001970"/>
    </source>
</evidence>
<comment type="catalytic activity">
    <reaction evidence="11">
        <text>Fe(II)-heme o + 2 A + H2O = Fe(II)-heme a + 2 AH2</text>
        <dbReference type="Rhea" id="RHEA:63388"/>
        <dbReference type="ChEBI" id="CHEBI:13193"/>
        <dbReference type="ChEBI" id="CHEBI:15377"/>
        <dbReference type="ChEBI" id="CHEBI:17499"/>
        <dbReference type="ChEBI" id="CHEBI:60530"/>
        <dbReference type="ChEBI" id="CHEBI:61715"/>
        <dbReference type="EC" id="1.17.99.9"/>
    </reaction>
    <physiologicalReaction direction="left-to-right" evidence="11">
        <dbReference type="Rhea" id="RHEA:63389"/>
    </physiologicalReaction>
</comment>
<keyword evidence="3 12" id="KW-0812">Transmembrane</keyword>
<dbReference type="GO" id="GO:0016020">
    <property type="term" value="C:membrane"/>
    <property type="evidence" value="ECO:0007669"/>
    <property type="project" value="UniProtKB-SubCell"/>
</dbReference>
<reference evidence="13 14" key="1">
    <citation type="submission" date="2020-08" db="EMBL/GenBank/DDBJ databases">
        <title>Genomic Encyclopedia of Type Strains, Phase IV (KMG-IV): sequencing the most valuable type-strain genomes for metagenomic binning, comparative biology and taxonomic classification.</title>
        <authorList>
            <person name="Goeker M."/>
        </authorList>
    </citation>
    <scope>NUCLEOTIDE SEQUENCE [LARGE SCALE GENOMIC DNA]</scope>
    <source>
        <strain evidence="13 14">DSM 27026</strain>
    </source>
</reference>
<dbReference type="GO" id="GO:0046872">
    <property type="term" value="F:metal ion binding"/>
    <property type="evidence" value="ECO:0007669"/>
    <property type="project" value="UniProtKB-KW"/>
</dbReference>
<comment type="cofactor">
    <cofactor evidence="1">
        <name>heme b</name>
        <dbReference type="ChEBI" id="CHEBI:60344"/>
    </cofactor>
</comment>
<dbReference type="InterPro" id="IPR023754">
    <property type="entry name" value="HemeA_Synthase_type2"/>
</dbReference>
<dbReference type="InterPro" id="IPR003780">
    <property type="entry name" value="COX15/CtaA_fam"/>
</dbReference>